<evidence type="ECO:0000256" key="5">
    <source>
        <dbReference type="ARBA" id="ARBA00023274"/>
    </source>
</evidence>
<dbReference type="SMART" id="SM01403">
    <property type="entry name" value="Ribosomal_S10"/>
    <property type="match status" value="1"/>
</dbReference>
<dbReference type="PANTHER" id="PTHR13334:SF4">
    <property type="entry name" value="SMALL RIBOSOMAL SUBUNIT PROTEIN US10M"/>
    <property type="match status" value="1"/>
</dbReference>
<evidence type="ECO:0000256" key="7">
    <source>
        <dbReference type="ARBA" id="ARBA00035544"/>
    </source>
</evidence>
<dbReference type="Pfam" id="PF00338">
    <property type="entry name" value="Ribosomal_S10"/>
    <property type="match status" value="1"/>
</dbReference>
<comment type="similarity">
    <text evidence="2">Belongs to the universal ribosomal protein uS10 family.</text>
</comment>
<dbReference type="AlphaFoldDB" id="A0A6G1SIE8"/>
<dbReference type="PANTHER" id="PTHR13334">
    <property type="entry name" value="MITOCHONDRIAL 28S RIBOSOMAL PROTEIN S10"/>
    <property type="match status" value="1"/>
</dbReference>
<evidence type="ECO:0000256" key="4">
    <source>
        <dbReference type="ARBA" id="ARBA00023128"/>
    </source>
</evidence>
<dbReference type="EMBL" id="GGYP01001283">
    <property type="protein sequence ID" value="MDE46054.1"/>
    <property type="molecule type" value="Transcribed_RNA"/>
</dbReference>
<dbReference type="Gene3D" id="3.30.70.600">
    <property type="entry name" value="Ribosomal protein S10 domain"/>
    <property type="match status" value="1"/>
</dbReference>
<sequence>MMMTILPFTTMNLSRSLLTIRQLPRFVTTVTNQPTATPVSEAPARDDDLYRYLKIKCSGHEVEVLDSYERFLRLAAEHLDIKHVSTEAPFRTIKRKTMLASRFVKKKYRVQYEHRSYYRDLLFQDLTSSTADTFLEYIQRNLPEGVLMITEKHRLAELPFDLKDTSEDKSVEQETGKEKK</sequence>
<evidence type="ECO:0000259" key="8">
    <source>
        <dbReference type="SMART" id="SM01403"/>
    </source>
</evidence>
<keyword evidence="3 10" id="KW-0689">Ribosomal protein</keyword>
<reference evidence="10" key="1">
    <citation type="submission" date="2018-10" db="EMBL/GenBank/DDBJ databases">
        <title>Transcriptome assembly of Aceria tosichella (Wheat curl mite) Type 2.</title>
        <authorList>
            <person name="Scully E.D."/>
            <person name="Geib S.M."/>
            <person name="Palmer N.A."/>
            <person name="Gupta A.K."/>
            <person name="Sarath G."/>
            <person name="Tatineni S."/>
        </authorList>
    </citation>
    <scope>NUCLEOTIDE SEQUENCE</scope>
    <source>
        <strain evidence="10">LincolnNE</strain>
    </source>
</reference>
<evidence type="ECO:0000256" key="3">
    <source>
        <dbReference type="ARBA" id="ARBA00022980"/>
    </source>
</evidence>
<evidence type="ECO:0000313" key="9">
    <source>
        <dbReference type="EMBL" id="MDE46054.1"/>
    </source>
</evidence>
<comment type="subcellular location">
    <subcellularLocation>
        <location evidence="1">Mitochondrion</location>
    </subcellularLocation>
</comment>
<evidence type="ECO:0000256" key="1">
    <source>
        <dbReference type="ARBA" id="ARBA00004173"/>
    </source>
</evidence>
<keyword evidence="4" id="KW-0496">Mitochondrion</keyword>
<dbReference type="SUPFAM" id="SSF54999">
    <property type="entry name" value="Ribosomal protein S10"/>
    <property type="match status" value="1"/>
</dbReference>
<dbReference type="InterPro" id="IPR040055">
    <property type="entry name" value="Ribosomal_uS10m"/>
</dbReference>
<protein>
    <recommendedName>
        <fullName evidence="6">Small ribosomal subunit protein uS10m</fullName>
    </recommendedName>
    <alternativeName>
        <fullName evidence="7">28S ribosomal protein S10, mitochondrial</fullName>
    </alternativeName>
</protein>
<dbReference type="InterPro" id="IPR027486">
    <property type="entry name" value="Ribosomal_uS10_dom"/>
</dbReference>
<accession>A0A6G1SIE8</accession>
<dbReference type="EMBL" id="GGYP01004922">
    <property type="protein sequence ID" value="MDE49693.1"/>
    <property type="molecule type" value="Transcribed_RNA"/>
</dbReference>
<proteinExistence type="inferred from homology"/>
<feature type="domain" description="Small ribosomal subunit protein uS10" evidence="8">
    <location>
        <begin position="54"/>
        <end position="151"/>
    </location>
</feature>
<gene>
    <name evidence="10" type="primary">MRPS10_1</name>
    <name evidence="9" type="synonym">MRPS10_0</name>
    <name evidence="10" type="ORF">g.355</name>
    <name evidence="9" type="ORF">g.356</name>
</gene>
<evidence type="ECO:0000256" key="2">
    <source>
        <dbReference type="ARBA" id="ARBA00007102"/>
    </source>
</evidence>
<evidence type="ECO:0000256" key="6">
    <source>
        <dbReference type="ARBA" id="ARBA00035261"/>
    </source>
</evidence>
<dbReference type="GO" id="GO:0005763">
    <property type="term" value="C:mitochondrial small ribosomal subunit"/>
    <property type="evidence" value="ECO:0007669"/>
    <property type="project" value="InterPro"/>
</dbReference>
<evidence type="ECO:0000313" key="10">
    <source>
        <dbReference type="EMBL" id="MDE49693.1"/>
    </source>
</evidence>
<keyword evidence="5" id="KW-0687">Ribonucleoprotein</keyword>
<organism evidence="10">
    <name type="scientific">Aceria tosichella</name>
    <name type="common">wheat curl mite</name>
    <dbReference type="NCBI Taxonomy" id="561515"/>
    <lineage>
        <taxon>Eukaryota</taxon>
        <taxon>Metazoa</taxon>
        <taxon>Ecdysozoa</taxon>
        <taxon>Arthropoda</taxon>
        <taxon>Chelicerata</taxon>
        <taxon>Arachnida</taxon>
        <taxon>Acari</taxon>
        <taxon>Acariformes</taxon>
        <taxon>Trombidiformes</taxon>
        <taxon>Prostigmata</taxon>
        <taxon>Eupodina</taxon>
        <taxon>Eriophyoidea</taxon>
        <taxon>Eriophyidae</taxon>
        <taxon>Eriophyinae</taxon>
        <taxon>Aceriini</taxon>
        <taxon>Aceria</taxon>
    </lineage>
</organism>
<dbReference type="InterPro" id="IPR036838">
    <property type="entry name" value="Ribosomal_uS10_dom_sf"/>
</dbReference>
<name>A0A6G1SIE8_9ACAR</name>